<accession>A0A8C4RKA3</accession>
<reference evidence="9" key="3">
    <citation type="submission" date="2025-09" db="UniProtKB">
        <authorList>
            <consortium name="Ensembl"/>
        </authorList>
    </citation>
    <scope>IDENTIFICATION</scope>
</reference>
<dbReference type="GO" id="GO:0015204">
    <property type="term" value="F:urea transmembrane transporter activity"/>
    <property type="evidence" value="ECO:0007669"/>
    <property type="project" value="InterPro"/>
</dbReference>
<organism evidence="9 10">
    <name type="scientific">Erpetoichthys calabaricus</name>
    <name type="common">Rope fish</name>
    <name type="synonym">Calamoichthys calabaricus</name>
    <dbReference type="NCBI Taxonomy" id="27687"/>
    <lineage>
        <taxon>Eukaryota</taxon>
        <taxon>Metazoa</taxon>
        <taxon>Chordata</taxon>
        <taxon>Craniata</taxon>
        <taxon>Vertebrata</taxon>
        <taxon>Euteleostomi</taxon>
        <taxon>Actinopterygii</taxon>
        <taxon>Polypteriformes</taxon>
        <taxon>Polypteridae</taxon>
        <taxon>Erpetoichthys</taxon>
    </lineage>
</organism>
<reference evidence="9" key="1">
    <citation type="submission" date="2021-06" db="EMBL/GenBank/DDBJ databases">
        <authorList>
            <consortium name="Wellcome Sanger Institute Data Sharing"/>
        </authorList>
    </citation>
    <scope>NUCLEOTIDE SEQUENCE [LARGE SCALE GENOMIC DNA]</scope>
</reference>
<evidence type="ECO:0008006" key="11">
    <source>
        <dbReference type="Google" id="ProtNLM"/>
    </source>
</evidence>
<evidence type="ECO:0000256" key="3">
    <source>
        <dbReference type="ARBA" id="ARBA00022475"/>
    </source>
</evidence>
<evidence type="ECO:0000313" key="9">
    <source>
        <dbReference type="Ensembl" id="ENSECRP00000003758.1"/>
    </source>
</evidence>
<evidence type="ECO:0000313" key="10">
    <source>
        <dbReference type="Proteomes" id="UP000694620"/>
    </source>
</evidence>
<keyword evidence="3" id="KW-1003">Cell membrane</keyword>
<evidence type="ECO:0000256" key="5">
    <source>
        <dbReference type="ARBA" id="ARBA00022989"/>
    </source>
</evidence>
<keyword evidence="6 8" id="KW-0472">Membrane</keyword>
<keyword evidence="4 8" id="KW-0812">Transmembrane</keyword>
<evidence type="ECO:0000256" key="2">
    <source>
        <dbReference type="ARBA" id="ARBA00005914"/>
    </source>
</evidence>
<dbReference type="InterPro" id="IPR029020">
    <property type="entry name" value="Ammonium/urea_transptr"/>
</dbReference>
<dbReference type="Pfam" id="PF03253">
    <property type="entry name" value="UT"/>
    <property type="match status" value="1"/>
</dbReference>
<dbReference type="InterPro" id="IPR004937">
    <property type="entry name" value="Urea_transporter"/>
</dbReference>
<evidence type="ECO:0000256" key="4">
    <source>
        <dbReference type="ARBA" id="ARBA00022692"/>
    </source>
</evidence>
<evidence type="ECO:0000256" key="8">
    <source>
        <dbReference type="SAM" id="Phobius"/>
    </source>
</evidence>
<evidence type="ECO:0000256" key="7">
    <source>
        <dbReference type="ARBA" id="ARBA00033993"/>
    </source>
</evidence>
<comment type="subcellular location">
    <subcellularLocation>
        <location evidence="1">Cell membrane</location>
        <topology evidence="1">Multi-pass membrane protein</topology>
    </subcellularLocation>
</comment>
<evidence type="ECO:0000256" key="6">
    <source>
        <dbReference type="ARBA" id="ARBA00023136"/>
    </source>
</evidence>
<name>A0A8C4RKA3_ERPCA</name>
<comment type="catalytic activity">
    <reaction evidence="7">
        <text>urea(in) = urea(out)</text>
        <dbReference type="Rhea" id="RHEA:32799"/>
        <dbReference type="ChEBI" id="CHEBI:16199"/>
    </reaction>
</comment>
<keyword evidence="5 8" id="KW-1133">Transmembrane helix</keyword>
<proteinExistence type="inferred from homology"/>
<feature type="transmembrane region" description="Helical" evidence="8">
    <location>
        <begin position="90"/>
        <end position="109"/>
    </location>
</feature>
<feature type="transmembrane region" description="Helical" evidence="8">
    <location>
        <begin position="121"/>
        <end position="139"/>
    </location>
</feature>
<dbReference type="GO" id="GO:0005886">
    <property type="term" value="C:plasma membrane"/>
    <property type="evidence" value="ECO:0007669"/>
    <property type="project" value="UniProtKB-SubCell"/>
</dbReference>
<dbReference type="GeneTree" id="ENSGT00390000018729"/>
<protein>
    <recommendedName>
        <fullName evidence="11">Urea transporter</fullName>
    </recommendedName>
</protein>
<reference evidence="9" key="2">
    <citation type="submission" date="2025-08" db="UniProtKB">
        <authorList>
            <consortium name="Ensembl"/>
        </authorList>
    </citation>
    <scope>IDENTIFICATION</scope>
</reference>
<dbReference type="PANTHER" id="PTHR10464:SF9">
    <property type="entry name" value="UREA TRANSPORTER"/>
    <property type="match status" value="1"/>
</dbReference>
<keyword evidence="10" id="KW-1185">Reference proteome</keyword>
<evidence type="ECO:0000256" key="1">
    <source>
        <dbReference type="ARBA" id="ARBA00004651"/>
    </source>
</evidence>
<dbReference type="AlphaFoldDB" id="A0A8C4RKA3"/>
<feature type="transmembrane region" description="Helical" evidence="8">
    <location>
        <begin position="179"/>
        <end position="202"/>
    </location>
</feature>
<dbReference type="Gene3D" id="1.10.3430.10">
    <property type="entry name" value="Ammonium transporter AmtB like domains"/>
    <property type="match status" value="1"/>
</dbReference>
<dbReference type="Proteomes" id="UP000694620">
    <property type="component" value="Chromosome 5"/>
</dbReference>
<dbReference type="PANTHER" id="PTHR10464">
    <property type="entry name" value="UREA TRANSPORTER"/>
    <property type="match status" value="1"/>
</dbReference>
<sequence length="295" mass="32006">MITGSMRGLDKNFVVQLLEWNLRGVSQVIMANNPLSGALILGALVLSSPWLTLAASVGLLSSTLTTIITGQESELYSQGLHGMFSAKGDWFWWLLIPCCLAAVSCTIIYGSLISLFEPMNLPLSVFPFNTILLLCLAATRPHHRFFPHVPPTQGARQETNPGQGVIPLGVSQVFACDSLLSSFIIMLAITLFSPLVCLHALLGSITGMNAGKEVQLEDPYSGLTGFNGALSSITIVESFDTNWRTHLFSVASGKMVIHLTALSVFIADLGHYAGRTKCRTYQITFRELHHMAVVP</sequence>
<comment type="similarity">
    <text evidence="2">Belongs to the urea transporter family.</text>
</comment>
<dbReference type="Ensembl" id="ENSECRT00000003819.1">
    <property type="protein sequence ID" value="ENSECRP00000003758.1"/>
    <property type="gene ID" value="ENSECRG00000002540.1"/>
</dbReference>